<proteinExistence type="predicted"/>
<dbReference type="Proteomes" id="UP000831327">
    <property type="component" value="Chromosome"/>
</dbReference>
<reference evidence="1 2" key="1">
    <citation type="journal article" date="2016" name="Microbes Environ.">
        <title>Phylogenetically diverse aerobic anoxygenic phototrophic bacteria isolated from epilithic biofilms in Tama river, Japan.</title>
        <authorList>
            <person name="Hirose S."/>
            <person name="Matsuura K."/>
            <person name="Haruta S."/>
        </authorList>
    </citation>
    <scope>NUCLEOTIDE SEQUENCE [LARGE SCALE GENOMIC DNA]</scope>
    <source>
        <strain evidence="1 2">S08</strain>
    </source>
</reference>
<dbReference type="Pfam" id="PF13578">
    <property type="entry name" value="Methyltransf_24"/>
    <property type="match status" value="1"/>
</dbReference>
<evidence type="ECO:0000313" key="2">
    <source>
        <dbReference type="Proteomes" id="UP000831327"/>
    </source>
</evidence>
<dbReference type="InterPro" id="IPR029063">
    <property type="entry name" value="SAM-dependent_MTases_sf"/>
</dbReference>
<evidence type="ECO:0000313" key="1">
    <source>
        <dbReference type="EMBL" id="BDG73483.1"/>
    </source>
</evidence>
<name>A0ABN6P4B3_9PROT</name>
<accession>A0ABN6P4B3</accession>
<dbReference type="RefSeq" id="WP_244407710.1">
    <property type="nucleotide sequence ID" value="NZ_AP025637.1"/>
</dbReference>
<evidence type="ECO:0008006" key="3">
    <source>
        <dbReference type="Google" id="ProtNLM"/>
    </source>
</evidence>
<gene>
    <name evidence="1" type="ORF">Rmf_34120</name>
</gene>
<dbReference type="SUPFAM" id="SSF53335">
    <property type="entry name" value="S-adenosyl-L-methionine-dependent methyltransferases"/>
    <property type="match status" value="1"/>
</dbReference>
<keyword evidence="2" id="KW-1185">Reference proteome</keyword>
<dbReference type="Gene3D" id="3.40.50.150">
    <property type="entry name" value="Vaccinia Virus protein VP39"/>
    <property type="match status" value="1"/>
</dbReference>
<protein>
    <recommendedName>
        <fullName evidence="3">Class I SAM-dependent methyltransferase</fullName>
    </recommendedName>
</protein>
<organism evidence="1 2">
    <name type="scientific">Roseomonas fluvialis</name>
    <dbReference type="NCBI Taxonomy" id="1750527"/>
    <lineage>
        <taxon>Bacteria</taxon>
        <taxon>Pseudomonadati</taxon>
        <taxon>Pseudomonadota</taxon>
        <taxon>Alphaproteobacteria</taxon>
        <taxon>Acetobacterales</taxon>
        <taxon>Roseomonadaceae</taxon>
        <taxon>Roseomonas</taxon>
    </lineage>
</organism>
<sequence>MVRSAPVLDRVMGPLVWASARMMLLLRQMTPRNAPRSFGVLDRVGIYPLMDHYYEPLIKLSRLEKSLDEPRVIPGLDVDAEQGIRLLESLDPFAEMQDIPTEPRPGQRAYHYLNSFFGPLDAAALHAMIRRHRPRRIVEVGCGMSTLLALRAEAMNGAGSCEHVCIEPYEAPWLAELPVRLVRATAETADVAMIESLEADDILFIDSSHMIRPQGDVLTEVLAWLGRLKPGVVVHIHDVFTPRDYPIVLLRDHRFFWNEQYLVEAFLAFNQHFEVLLPMYHMYLSQRDRLIARCPAQADPRMLPPTSFWFRRTG</sequence>
<dbReference type="EMBL" id="AP025637">
    <property type="protein sequence ID" value="BDG73483.1"/>
    <property type="molecule type" value="Genomic_DNA"/>
</dbReference>